<evidence type="ECO:0000313" key="2">
    <source>
        <dbReference type="Proteomes" id="UP000440578"/>
    </source>
</evidence>
<accession>A0A6A4WIG7</accession>
<gene>
    <name evidence="1" type="ORF">FJT64_026074</name>
</gene>
<comment type="caution">
    <text evidence="1">The sequence shown here is derived from an EMBL/GenBank/DDBJ whole genome shotgun (WGS) entry which is preliminary data.</text>
</comment>
<evidence type="ECO:0000313" key="1">
    <source>
        <dbReference type="EMBL" id="KAF0301701.1"/>
    </source>
</evidence>
<keyword evidence="2" id="KW-1185">Reference proteome</keyword>
<organism evidence="1 2">
    <name type="scientific">Amphibalanus amphitrite</name>
    <name type="common">Striped barnacle</name>
    <name type="synonym">Balanus amphitrite</name>
    <dbReference type="NCBI Taxonomy" id="1232801"/>
    <lineage>
        <taxon>Eukaryota</taxon>
        <taxon>Metazoa</taxon>
        <taxon>Ecdysozoa</taxon>
        <taxon>Arthropoda</taxon>
        <taxon>Crustacea</taxon>
        <taxon>Multicrustacea</taxon>
        <taxon>Cirripedia</taxon>
        <taxon>Thoracica</taxon>
        <taxon>Thoracicalcarea</taxon>
        <taxon>Balanomorpha</taxon>
        <taxon>Balanoidea</taxon>
        <taxon>Balanidae</taxon>
        <taxon>Amphibalaninae</taxon>
        <taxon>Amphibalanus</taxon>
    </lineage>
</organism>
<dbReference type="Proteomes" id="UP000440578">
    <property type="component" value="Unassembled WGS sequence"/>
</dbReference>
<dbReference type="EMBL" id="VIIS01001134">
    <property type="protein sequence ID" value="KAF0301701.1"/>
    <property type="molecule type" value="Genomic_DNA"/>
</dbReference>
<dbReference type="AlphaFoldDB" id="A0A6A4WIG7"/>
<sequence>MEIGSVAIGDAPDICVATKWRLWRHLQQSEMWRAGSALGLAAVLVVSGAQRPLAVEYENAQSPCYDSQGRSQSRKVALLYFTLQQIYKALDNIHALLLFTCLWSMDI</sequence>
<proteinExistence type="predicted"/>
<name>A0A6A4WIG7_AMPAM</name>
<protein>
    <submittedName>
        <fullName evidence="1">Uncharacterized protein</fullName>
    </submittedName>
</protein>
<reference evidence="1 2" key="1">
    <citation type="submission" date="2019-07" db="EMBL/GenBank/DDBJ databases">
        <title>Draft genome assembly of a fouling barnacle, Amphibalanus amphitrite (Darwin, 1854): The first reference genome for Thecostraca.</title>
        <authorList>
            <person name="Kim W."/>
        </authorList>
    </citation>
    <scope>NUCLEOTIDE SEQUENCE [LARGE SCALE GENOMIC DNA]</scope>
    <source>
        <strain evidence="1">SNU_AA5</strain>
        <tissue evidence="1">Soma without cirri and trophi</tissue>
    </source>
</reference>